<dbReference type="HOGENOM" id="CLU_1293269_0_0_10"/>
<dbReference type="KEGG" id="oho:Oweho_0006"/>
<organism evidence="2 3">
    <name type="scientific">Owenweeksia hongkongensis (strain DSM 17368 / CIP 108786 / JCM 12287 / NRRL B-23963 / UST20020801)</name>
    <dbReference type="NCBI Taxonomy" id="926562"/>
    <lineage>
        <taxon>Bacteria</taxon>
        <taxon>Pseudomonadati</taxon>
        <taxon>Bacteroidota</taxon>
        <taxon>Flavobacteriia</taxon>
        <taxon>Flavobacteriales</taxon>
        <taxon>Owenweeksiaceae</taxon>
        <taxon>Owenweeksia</taxon>
    </lineage>
</organism>
<feature type="transmembrane region" description="Helical" evidence="1">
    <location>
        <begin position="96"/>
        <end position="116"/>
    </location>
</feature>
<name>G8R522_OWEHD</name>
<dbReference type="RefSeq" id="WP_014200394.1">
    <property type="nucleotide sequence ID" value="NC_016599.1"/>
</dbReference>
<evidence type="ECO:0000313" key="3">
    <source>
        <dbReference type="Proteomes" id="UP000005631"/>
    </source>
</evidence>
<dbReference type="Proteomes" id="UP000005631">
    <property type="component" value="Chromosome"/>
</dbReference>
<evidence type="ECO:0000256" key="1">
    <source>
        <dbReference type="SAM" id="Phobius"/>
    </source>
</evidence>
<protein>
    <recommendedName>
        <fullName evidence="4">SMODS and SLOG-associating 2TM effector domain-containing protein</fullName>
    </recommendedName>
</protein>
<evidence type="ECO:0000313" key="2">
    <source>
        <dbReference type="EMBL" id="AEV31033.1"/>
    </source>
</evidence>
<evidence type="ECO:0008006" key="4">
    <source>
        <dbReference type="Google" id="ProtNLM"/>
    </source>
</evidence>
<dbReference type="EMBL" id="CP003156">
    <property type="protein sequence ID" value="AEV31033.1"/>
    <property type="molecule type" value="Genomic_DNA"/>
</dbReference>
<proteinExistence type="predicted"/>
<gene>
    <name evidence="2" type="ordered locus">Oweho_0006</name>
</gene>
<keyword evidence="1" id="KW-0812">Transmembrane</keyword>
<keyword evidence="1" id="KW-0472">Membrane</keyword>
<dbReference type="OrthoDB" id="9874380at2"/>
<sequence>MGNNNIQLSQRAPVNEIVGLLQTHNESELDLLRQRYPGFLEILKPGLPMGDNENQLDTEKELEMRATVCEAGLNLVFEKAGNLLPLLKGRLKKLNGVQFISQILVLLSGTTILAYFKEDHEKIVSMIVGFFTLSAGILSLYVQRKSGTIISESGGITKVYNELTDYQLKAEIYLNELKILREINWSKPNEQVMQIITEANLISSEMNRIIIKY</sequence>
<feature type="transmembrane region" description="Helical" evidence="1">
    <location>
        <begin position="122"/>
        <end position="142"/>
    </location>
</feature>
<keyword evidence="3" id="KW-1185">Reference proteome</keyword>
<accession>G8R522</accession>
<keyword evidence="1" id="KW-1133">Transmembrane helix</keyword>
<dbReference type="AlphaFoldDB" id="G8R522"/>
<dbReference type="STRING" id="926562.Oweho_0006"/>
<reference evidence="2 3" key="1">
    <citation type="journal article" date="2012" name="Stand. Genomic Sci.">
        <title>Genome sequence of the orange-pigmented seawater bacterium Owenweeksia hongkongensis type strain (UST20020801(T)).</title>
        <authorList>
            <person name="Riedel T."/>
            <person name="Held B."/>
            <person name="Nolan M."/>
            <person name="Lucas S."/>
            <person name="Lapidus A."/>
            <person name="Tice H."/>
            <person name="Del Rio T.G."/>
            <person name="Cheng J.F."/>
            <person name="Han C."/>
            <person name="Tapia R."/>
            <person name="Goodwin L.A."/>
            <person name="Pitluck S."/>
            <person name="Liolios K."/>
            <person name="Mavromatis K."/>
            <person name="Pagani I."/>
            <person name="Ivanova N."/>
            <person name="Mikhailova N."/>
            <person name="Pati A."/>
            <person name="Chen A."/>
            <person name="Palaniappan K."/>
            <person name="Rohde M."/>
            <person name="Tindall B.J."/>
            <person name="Detter J.C."/>
            <person name="Goker M."/>
            <person name="Woyke T."/>
            <person name="Bristow J."/>
            <person name="Eisen J.A."/>
            <person name="Markowitz V."/>
            <person name="Hugenholtz P."/>
            <person name="Klenk H.P."/>
            <person name="Kyrpides N.C."/>
        </authorList>
    </citation>
    <scope>NUCLEOTIDE SEQUENCE</scope>
    <source>
        <strain evidence="3">DSM 17368 / JCM 12287 / NRRL B-23963</strain>
    </source>
</reference>